<feature type="region of interest" description="Disordered" evidence="1">
    <location>
        <begin position="1"/>
        <end position="35"/>
    </location>
</feature>
<comment type="caution">
    <text evidence="2">The sequence shown here is derived from an EMBL/GenBank/DDBJ whole genome shotgun (WGS) entry which is preliminary data.</text>
</comment>
<proteinExistence type="predicted"/>
<dbReference type="EMBL" id="JAKWBI020000376">
    <property type="protein sequence ID" value="KAJ2895777.1"/>
    <property type="molecule type" value="Genomic_DNA"/>
</dbReference>
<reference evidence="2" key="1">
    <citation type="submission" date="2022-07" db="EMBL/GenBank/DDBJ databases">
        <title>Draft genome sequence of Zalerion maritima ATCC 34329, a (micro)plastics degrading marine fungus.</title>
        <authorList>
            <person name="Paco A."/>
            <person name="Goncalves M.F.M."/>
            <person name="Rocha-Santos T.A.P."/>
            <person name="Alves A."/>
        </authorList>
    </citation>
    <scope>NUCLEOTIDE SEQUENCE</scope>
    <source>
        <strain evidence="2">ATCC 34329</strain>
    </source>
</reference>
<gene>
    <name evidence="2" type="ORF">MKZ38_006170</name>
</gene>
<accession>A0AAD5RJF6</accession>
<protein>
    <submittedName>
        <fullName evidence="2">Uncharacterized protein</fullName>
    </submittedName>
</protein>
<evidence type="ECO:0000313" key="2">
    <source>
        <dbReference type="EMBL" id="KAJ2895777.1"/>
    </source>
</evidence>
<organism evidence="2 3">
    <name type="scientific">Zalerion maritima</name>
    <dbReference type="NCBI Taxonomy" id="339359"/>
    <lineage>
        <taxon>Eukaryota</taxon>
        <taxon>Fungi</taxon>
        <taxon>Dikarya</taxon>
        <taxon>Ascomycota</taxon>
        <taxon>Pezizomycotina</taxon>
        <taxon>Sordariomycetes</taxon>
        <taxon>Lulworthiomycetidae</taxon>
        <taxon>Lulworthiales</taxon>
        <taxon>Lulworthiaceae</taxon>
        <taxon>Zalerion</taxon>
    </lineage>
</organism>
<dbReference type="AlphaFoldDB" id="A0AAD5RJF6"/>
<name>A0AAD5RJF6_9PEZI</name>
<evidence type="ECO:0000313" key="3">
    <source>
        <dbReference type="Proteomes" id="UP001201980"/>
    </source>
</evidence>
<sequence length="107" mass="11575">MQQTNSPTKLTNNKMASTGTTNTAKGSGDAKNENGNNAVLYSTVNIGQNWRSSCTWCQGKDIKGEPSQEDRLWCTCASARSYAKVEPAKEAPKEKEETAEGGERDGK</sequence>
<dbReference type="Proteomes" id="UP001201980">
    <property type="component" value="Unassembled WGS sequence"/>
</dbReference>
<feature type="compositionally biased region" description="Polar residues" evidence="1">
    <location>
        <begin position="1"/>
        <end position="25"/>
    </location>
</feature>
<keyword evidence="3" id="KW-1185">Reference proteome</keyword>
<evidence type="ECO:0000256" key="1">
    <source>
        <dbReference type="SAM" id="MobiDB-lite"/>
    </source>
</evidence>
<feature type="region of interest" description="Disordered" evidence="1">
    <location>
        <begin position="83"/>
        <end position="107"/>
    </location>
</feature>
<feature type="compositionally biased region" description="Basic and acidic residues" evidence="1">
    <location>
        <begin position="86"/>
        <end position="107"/>
    </location>
</feature>